<evidence type="ECO:0000256" key="11">
    <source>
        <dbReference type="ARBA" id="ARBA00032474"/>
    </source>
</evidence>
<sequence length="151" mass="17497">MLHIAVQHEDFSVQDEYDALCEYNTEDGAVVFFVGRVRDLNEGEHVTGLSLEHYPGMTERCLEKIVARVRERWPLTRVRIIHRVGDLHPADQIVFVGCSSPHRQAAFDGAAFLMDYLKTEAPFWKKETGPEGSHWLDARESDDELKRRWED</sequence>
<gene>
    <name evidence="14" type="primary">moaE</name>
    <name evidence="14" type="ORF">GCM10007392_00160</name>
</gene>
<dbReference type="Pfam" id="PF02391">
    <property type="entry name" value="MoaE"/>
    <property type="match status" value="1"/>
</dbReference>
<dbReference type="Proteomes" id="UP000626148">
    <property type="component" value="Unassembled WGS sequence"/>
</dbReference>
<name>A0A918K1I1_9GAMM</name>
<dbReference type="EMBL" id="BMXR01000001">
    <property type="protein sequence ID" value="GGX38032.1"/>
    <property type="molecule type" value="Genomic_DNA"/>
</dbReference>
<evidence type="ECO:0000256" key="8">
    <source>
        <dbReference type="ARBA" id="ARBA00029745"/>
    </source>
</evidence>
<evidence type="ECO:0000256" key="13">
    <source>
        <dbReference type="SAM" id="MobiDB-lite"/>
    </source>
</evidence>
<keyword evidence="15" id="KW-1185">Reference proteome</keyword>
<proteinExistence type="inferred from homology"/>
<dbReference type="PANTHER" id="PTHR23404">
    <property type="entry name" value="MOLYBDOPTERIN SYNTHASE RELATED"/>
    <property type="match status" value="1"/>
</dbReference>
<protein>
    <recommendedName>
        <fullName evidence="4">Molybdopterin synthase catalytic subunit</fullName>
        <ecNumber evidence="3">2.8.1.12</ecNumber>
    </recommendedName>
    <alternativeName>
        <fullName evidence="10">MPT synthase subunit 2</fullName>
    </alternativeName>
    <alternativeName>
        <fullName evidence="8">Molybdenum cofactor biosynthesis protein E</fullName>
    </alternativeName>
    <alternativeName>
        <fullName evidence="9">Molybdopterin-converting factor large subunit</fullName>
    </alternativeName>
    <alternativeName>
        <fullName evidence="11">Molybdopterin-converting factor subunit 2</fullName>
    </alternativeName>
</protein>
<dbReference type="InterPro" id="IPR003448">
    <property type="entry name" value="Mopterin_biosynth_MoaE"/>
</dbReference>
<keyword evidence="5" id="KW-0808">Transferase</keyword>
<evidence type="ECO:0000256" key="6">
    <source>
        <dbReference type="ARBA" id="ARBA00023150"/>
    </source>
</evidence>
<evidence type="ECO:0000256" key="4">
    <source>
        <dbReference type="ARBA" id="ARBA00013858"/>
    </source>
</evidence>
<comment type="catalytic activity">
    <reaction evidence="12">
        <text>2 [molybdopterin-synthase sulfur-carrier protein]-C-terminal-Gly-aminoethanethioate + cyclic pyranopterin phosphate + H2O = molybdopterin + 2 [molybdopterin-synthase sulfur-carrier protein]-C-terminal Gly-Gly + 2 H(+)</text>
        <dbReference type="Rhea" id="RHEA:26333"/>
        <dbReference type="Rhea" id="RHEA-COMP:12202"/>
        <dbReference type="Rhea" id="RHEA-COMP:19907"/>
        <dbReference type="ChEBI" id="CHEBI:15377"/>
        <dbReference type="ChEBI" id="CHEBI:15378"/>
        <dbReference type="ChEBI" id="CHEBI:58698"/>
        <dbReference type="ChEBI" id="CHEBI:59648"/>
        <dbReference type="ChEBI" id="CHEBI:90778"/>
        <dbReference type="ChEBI" id="CHEBI:232372"/>
        <dbReference type="EC" id="2.8.1.12"/>
    </reaction>
</comment>
<comment type="subunit">
    <text evidence="7">Heterotetramer of 2 MoaD subunits and 2 MoaE subunits. Also stable as homodimer. The enzyme changes between these two forms during catalysis.</text>
</comment>
<dbReference type="FunFam" id="3.90.1170.40:FF:000001">
    <property type="entry name" value="Molybdopterin synthase catalytic subunit MoaE"/>
    <property type="match status" value="1"/>
</dbReference>
<comment type="similarity">
    <text evidence="2">Belongs to the MoaE family.</text>
</comment>
<evidence type="ECO:0000256" key="12">
    <source>
        <dbReference type="ARBA" id="ARBA00049878"/>
    </source>
</evidence>
<dbReference type="Gene3D" id="3.90.1170.40">
    <property type="entry name" value="Molybdopterin biosynthesis MoaE subunit"/>
    <property type="match status" value="1"/>
</dbReference>
<evidence type="ECO:0000256" key="3">
    <source>
        <dbReference type="ARBA" id="ARBA00011950"/>
    </source>
</evidence>
<evidence type="ECO:0000256" key="7">
    <source>
        <dbReference type="ARBA" id="ARBA00026066"/>
    </source>
</evidence>
<evidence type="ECO:0000256" key="1">
    <source>
        <dbReference type="ARBA" id="ARBA00005046"/>
    </source>
</evidence>
<organism evidence="14 15">
    <name type="scientific">Saccharospirillum salsuginis</name>
    <dbReference type="NCBI Taxonomy" id="418750"/>
    <lineage>
        <taxon>Bacteria</taxon>
        <taxon>Pseudomonadati</taxon>
        <taxon>Pseudomonadota</taxon>
        <taxon>Gammaproteobacteria</taxon>
        <taxon>Oceanospirillales</taxon>
        <taxon>Saccharospirillaceae</taxon>
        <taxon>Saccharospirillum</taxon>
    </lineage>
</organism>
<dbReference type="GO" id="GO:0030366">
    <property type="term" value="F:molybdopterin synthase activity"/>
    <property type="evidence" value="ECO:0007669"/>
    <property type="project" value="UniProtKB-EC"/>
</dbReference>
<keyword evidence="6" id="KW-0501">Molybdenum cofactor biosynthesis</keyword>
<dbReference type="RefSeq" id="WP_189606456.1">
    <property type="nucleotide sequence ID" value="NZ_BMXR01000001.1"/>
</dbReference>
<reference evidence="14" key="2">
    <citation type="submission" date="2020-09" db="EMBL/GenBank/DDBJ databases">
        <authorList>
            <person name="Sun Q."/>
            <person name="Kim S."/>
        </authorList>
    </citation>
    <scope>NUCLEOTIDE SEQUENCE</scope>
    <source>
        <strain evidence="14">KCTC 22169</strain>
    </source>
</reference>
<comment type="caution">
    <text evidence="14">The sequence shown here is derived from an EMBL/GenBank/DDBJ whole genome shotgun (WGS) entry which is preliminary data.</text>
</comment>
<evidence type="ECO:0000256" key="10">
    <source>
        <dbReference type="ARBA" id="ARBA00030781"/>
    </source>
</evidence>
<feature type="region of interest" description="Disordered" evidence="13">
    <location>
        <begin position="128"/>
        <end position="151"/>
    </location>
</feature>
<evidence type="ECO:0000256" key="9">
    <source>
        <dbReference type="ARBA" id="ARBA00030407"/>
    </source>
</evidence>
<comment type="pathway">
    <text evidence="1">Cofactor biosynthesis; molybdopterin biosynthesis.</text>
</comment>
<dbReference type="NCBIfam" id="NF007959">
    <property type="entry name" value="PRK10678.1"/>
    <property type="match status" value="1"/>
</dbReference>
<dbReference type="EC" id="2.8.1.12" evidence="3"/>
<dbReference type="GO" id="GO:0006777">
    <property type="term" value="P:Mo-molybdopterin cofactor biosynthetic process"/>
    <property type="evidence" value="ECO:0007669"/>
    <property type="project" value="UniProtKB-KW"/>
</dbReference>
<dbReference type="AlphaFoldDB" id="A0A918K1I1"/>
<accession>A0A918K1I1</accession>
<reference evidence="14" key="1">
    <citation type="journal article" date="2014" name="Int. J. Syst. Evol. Microbiol.">
        <title>Complete genome sequence of Corynebacterium casei LMG S-19264T (=DSM 44701T), isolated from a smear-ripened cheese.</title>
        <authorList>
            <consortium name="US DOE Joint Genome Institute (JGI-PGF)"/>
            <person name="Walter F."/>
            <person name="Albersmeier A."/>
            <person name="Kalinowski J."/>
            <person name="Ruckert C."/>
        </authorList>
    </citation>
    <scope>NUCLEOTIDE SEQUENCE</scope>
    <source>
        <strain evidence="14">KCTC 22169</strain>
    </source>
</reference>
<evidence type="ECO:0000313" key="15">
    <source>
        <dbReference type="Proteomes" id="UP000626148"/>
    </source>
</evidence>
<evidence type="ECO:0000313" key="14">
    <source>
        <dbReference type="EMBL" id="GGX38032.1"/>
    </source>
</evidence>
<evidence type="ECO:0000256" key="5">
    <source>
        <dbReference type="ARBA" id="ARBA00022679"/>
    </source>
</evidence>
<dbReference type="InterPro" id="IPR036563">
    <property type="entry name" value="MoaE_sf"/>
</dbReference>
<dbReference type="CDD" id="cd00756">
    <property type="entry name" value="MoaE"/>
    <property type="match status" value="1"/>
</dbReference>
<evidence type="ECO:0000256" key="2">
    <source>
        <dbReference type="ARBA" id="ARBA00005426"/>
    </source>
</evidence>
<dbReference type="SUPFAM" id="SSF54690">
    <property type="entry name" value="Molybdopterin synthase subunit MoaE"/>
    <property type="match status" value="1"/>
</dbReference>